<feature type="domain" description="Xylanolytic transcriptional activator regulatory" evidence="5">
    <location>
        <begin position="376"/>
        <end position="450"/>
    </location>
</feature>
<dbReference type="GO" id="GO:0003677">
    <property type="term" value="F:DNA binding"/>
    <property type="evidence" value="ECO:0007669"/>
    <property type="project" value="InterPro"/>
</dbReference>
<accession>A0A3D8QBK8</accession>
<evidence type="ECO:0000313" key="6">
    <source>
        <dbReference type="EMBL" id="RDW59232.1"/>
    </source>
</evidence>
<feature type="region of interest" description="Disordered" evidence="3">
    <location>
        <begin position="118"/>
        <end position="144"/>
    </location>
</feature>
<dbReference type="AlphaFoldDB" id="A0A3D8QBK8"/>
<name>A0A3D8QBK8_9HELO</name>
<protein>
    <submittedName>
        <fullName evidence="6">Fungal specific transcription factor-1</fullName>
    </submittedName>
</protein>
<evidence type="ECO:0000256" key="1">
    <source>
        <dbReference type="ARBA" id="ARBA00004123"/>
    </source>
</evidence>
<evidence type="ECO:0000259" key="5">
    <source>
        <dbReference type="SMART" id="SM00906"/>
    </source>
</evidence>
<comment type="caution">
    <text evidence="6">The sequence shown here is derived from an EMBL/GenBank/DDBJ whole genome shotgun (WGS) entry which is preliminary data.</text>
</comment>
<keyword evidence="4" id="KW-0732">Signal</keyword>
<feature type="signal peptide" evidence="4">
    <location>
        <begin position="1"/>
        <end position="18"/>
    </location>
</feature>
<dbReference type="GO" id="GO:0005634">
    <property type="term" value="C:nucleus"/>
    <property type="evidence" value="ECO:0007669"/>
    <property type="project" value="UniProtKB-SubCell"/>
</dbReference>
<dbReference type="InterPro" id="IPR007219">
    <property type="entry name" value="XnlR_reg_dom"/>
</dbReference>
<evidence type="ECO:0000256" key="3">
    <source>
        <dbReference type="SAM" id="MobiDB-lite"/>
    </source>
</evidence>
<dbReference type="CDD" id="cd12148">
    <property type="entry name" value="fungal_TF_MHR"/>
    <property type="match status" value="1"/>
</dbReference>
<evidence type="ECO:0000256" key="2">
    <source>
        <dbReference type="ARBA" id="ARBA00023242"/>
    </source>
</evidence>
<dbReference type="OrthoDB" id="4934715at2759"/>
<dbReference type="PANTHER" id="PTHR31001:SF74">
    <property type="entry name" value="ZN(II)2CYS6 TRANSCRIPTION FACTOR (EUROFUNG)"/>
    <property type="match status" value="1"/>
</dbReference>
<evidence type="ECO:0000256" key="4">
    <source>
        <dbReference type="SAM" id="SignalP"/>
    </source>
</evidence>
<dbReference type="PANTHER" id="PTHR31001">
    <property type="entry name" value="UNCHARACTERIZED TRANSCRIPTIONAL REGULATORY PROTEIN"/>
    <property type="match status" value="1"/>
</dbReference>
<dbReference type="GO" id="GO:0006351">
    <property type="term" value="P:DNA-templated transcription"/>
    <property type="evidence" value="ECO:0007669"/>
    <property type="project" value="InterPro"/>
</dbReference>
<dbReference type="GO" id="GO:0008270">
    <property type="term" value="F:zinc ion binding"/>
    <property type="evidence" value="ECO:0007669"/>
    <property type="project" value="InterPro"/>
</dbReference>
<gene>
    <name evidence="6" type="ORF">BP5796_12156</name>
</gene>
<feature type="chain" id="PRO_5017607144" evidence="4">
    <location>
        <begin position="19"/>
        <end position="779"/>
    </location>
</feature>
<keyword evidence="2" id="KW-0539">Nucleus</keyword>
<dbReference type="Proteomes" id="UP000256328">
    <property type="component" value="Unassembled WGS sequence"/>
</dbReference>
<proteinExistence type="predicted"/>
<dbReference type="Pfam" id="PF04082">
    <property type="entry name" value="Fungal_trans"/>
    <property type="match status" value="1"/>
</dbReference>
<dbReference type="SMART" id="SM00906">
    <property type="entry name" value="Fungal_trans"/>
    <property type="match status" value="1"/>
</dbReference>
<sequence>MPPTTVLSLSHLLVTSSSLFSRPLLMESVCHGHRPSCTPPQCQPATRQAAAVVQSLPAPQQPCSSCSLRGQICTYAEHPPTVPVPSLHDRLVQLERLVMYTANQPNTAGASADGPLSIAPDTKQLNPADSTVPADTSMDERSECGSMRVSASEFRYVGGDHWAAILDSIADLKDHFDQEEHLRLANTPDPILDYDDHNDGHLAVAPHAMLLYGCHRPVASRADILAALPPKSAVDRYISRYFNGLDLVAACRRGPCSELPSQGQQRCLFAHGGVREANGRGQYEAFWANPSSVPIMWIGLLFSMICLAVVAADSSDFAHGSEPAEQQSLQIDLYREKIVQCLIKGEYTKAGPYVLETFIHYVYVEFGIRADADNDIWFLLATEVNLAMRMGYHRDPSHFPGISPLEGEMRRRLWATIVLGDILISSQMGMPRMISDWQCDTAEPRNLNDSDLNEEMVQLPPSRPETENTTALAVIARRRILIALGAISDLTTAVKSPNYTEVRRVDSKLQEAEASIPPPLKMKSMAASVTDSPQIIMSRLFISHMFYKGKMMLHRRFLFAESASQDGDTFAYSREACLDAALGTLQIQNILDEETCSGGQLHTMRWRVTSSMNHQFLTATMILCSLLHRGQMLHRREAITAALQRTRTIWMRRSSNSREAKKAAETVSIVLARAGDGRGYDVERDRKDVNNSLDRQSIATDSSSTINSSDYEIGFDGQEMMVQEFTGLYDFERFAMPAVLGSFTSPDPQEQYFTNMNPMKNDMVLDERMVMNEPGMAWW</sequence>
<dbReference type="EMBL" id="PDLN01000020">
    <property type="protein sequence ID" value="RDW59232.1"/>
    <property type="molecule type" value="Genomic_DNA"/>
</dbReference>
<reference evidence="6 7" key="1">
    <citation type="journal article" date="2018" name="IMA Fungus">
        <title>IMA Genome-F 9: Draft genome sequence of Annulohypoxylon stygium, Aspergillus mulundensis, Berkeleyomyces basicola (syn. Thielaviopsis basicola), Ceratocystis smalleyi, two Cercospora beticola strains, Coleophoma cylindrospora, Fusarium fracticaudum, Phialophora cf. hyalina, and Morchella septimelata.</title>
        <authorList>
            <person name="Wingfield B.D."/>
            <person name="Bills G.F."/>
            <person name="Dong Y."/>
            <person name="Huang W."/>
            <person name="Nel W.J."/>
            <person name="Swalarsk-Parry B.S."/>
            <person name="Vaghefi N."/>
            <person name="Wilken P.M."/>
            <person name="An Z."/>
            <person name="de Beer Z.W."/>
            <person name="De Vos L."/>
            <person name="Chen L."/>
            <person name="Duong T.A."/>
            <person name="Gao Y."/>
            <person name="Hammerbacher A."/>
            <person name="Kikkert J.R."/>
            <person name="Li Y."/>
            <person name="Li H."/>
            <person name="Li K."/>
            <person name="Li Q."/>
            <person name="Liu X."/>
            <person name="Ma X."/>
            <person name="Naidoo K."/>
            <person name="Pethybridge S.J."/>
            <person name="Sun J."/>
            <person name="Steenkamp E.T."/>
            <person name="van der Nest M.A."/>
            <person name="van Wyk S."/>
            <person name="Wingfield M.J."/>
            <person name="Xiong C."/>
            <person name="Yue Q."/>
            <person name="Zhang X."/>
        </authorList>
    </citation>
    <scope>NUCLEOTIDE SEQUENCE [LARGE SCALE GENOMIC DNA]</scope>
    <source>
        <strain evidence="6 7">BP5796</strain>
    </source>
</reference>
<comment type="subcellular location">
    <subcellularLocation>
        <location evidence="1">Nucleus</location>
    </subcellularLocation>
</comment>
<keyword evidence="7" id="KW-1185">Reference proteome</keyword>
<dbReference type="InterPro" id="IPR050613">
    <property type="entry name" value="Sec_Metabolite_Reg"/>
</dbReference>
<evidence type="ECO:0000313" key="7">
    <source>
        <dbReference type="Proteomes" id="UP000256328"/>
    </source>
</evidence>
<organism evidence="6 7">
    <name type="scientific">Coleophoma crateriformis</name>
    <dbReference type="NCBI Taxonomy" id="565419"/>
    <lineage>
        <taxon>Eukaryota</taxon>
        <taxon>Fungi</taxon>
        <taxon>Dikarya</taxon>
        <taxon>Ascomycota</taxon>
        <taxon>Pezizomycotina</taxon>
        <taxon>Leotiomycetes</taxon>
        <taxon>Helotiales</taxon>
        <taxon>Dermateaceae</taxon>
        <taxon>Coleophoma</taxon>
    </lineage>
</organism>